<dbReference type="SUPFAM" id="SSF56112">
    <property type="entry name" value="Protein kinase-like (PK-like)"/>
    <property type="match status" value="1"/>
</dbReference>
<organism evidence="6 7">
    <name type="scientific">Novilysobacter avium</name>
    <dbReference type="NCBI Taxonomy" id="2781023"/>
    <lineage>
        <taxon>Bacteria</taxon>
        <taxon>Pseudomonadati</taxon>
        <taxon>Pseudomonadota</taxon>
        <taxon>Gammaproteobacteria</taxon>
        <taxon>Lysobacterales</taxon>
        <taxon>Lysobacteraceae</taxon>
        <taxon>Novilysobacter</taxon>
    </lineage>
</organism>
<dbReference type="EMBL" id="CP063657">
    <property type="protein sequence ID" value="QOW21262.1"/>
    <property type="molecule type" value="Genomic_DNA"/>
</dbReference>
<evidence type="ECO:0000313" key="6">
    <source>
        <dbReference type="EMBL" id="QOW21262.1"/>
    </source>
</evidence>
<gene>
    <name evidence="6" type="ORF">INQ42_08200</name>
</gene>
<dbReference type="Pfam" id="PF00069">
    <property type="entry name" value="Pkinase"/>
    <property type="match status" value="1"/>
</dbReference>
<dbReference type="PANTHER" id="PTHR43289">
    <property type="entry name" value="MITOGEN-ACTIVATED PROTEIN KINASE KINASE KINASE 20-RELATED"/>
    <property type="match status" value="1"/>
</dbReference>
<dbReference type="PROSITE" id="PS50011">
    <property type="entry name" value="PROTEIN_KINASE_DOM"/>
    <property type="match status" value="1"/>
</dbReference>
<dbReference type="RefSeq" id="WP_194033845.1">
    <property type="nucleotide sequence ID" value="NZ_CP063657.1"/>
</dbReference>
<dbReference type="SMART" id="SM00220">
    <property type="entry name" value="S_TKc"/>
    <property type="match status" value="1"/>
</dbReference>
<evidence type="ECO:0000256" key="2">
    <source>
        <dbReference type="ARBA" id="ARBA00022741"/>
    </source>
</evidence>
<proteinExistence type="predicted"/>
<keyword evidence="4" id="KW-0067">ATP-binding</keyword>
<dbReference type="PROSITE" id="PS00108">
    <property type="entry name" value="PROTEIN_KINASE_ST"/>
    <property type="match status" value="1"/>
</dbReference>
<dbReference type="PANTHER" id="PTHR43289:SF6">
    <property type="entry name" value="SERINE_THREONINE-PROTEIN KINASE NEKL-3"/>
    <property type="match status" value="1"/>
</dbReference>
<protein>
    <submittedName>
        <fullName evidence="6">Protein kinase</fullName>
    </submittedName>
</protein>
<reference evidence="6 7" key="1">
    <citation type="submission" date="2020-10" db="EMBL/GenBank/DDBJ databases">
        <title>complete genome sequencing of Lysobacter sp. H23M41.</title>
        <authorList>
            <person name="Bae J.-W."/>
            <person name="Lee S.-Y."/>
        </authorList>
    </citation>
    <scope>NUCLEOTIDE SEQUENCE [LARGE SCALE GENOMIC DNA]</scope>
    <source>
        <strain evidence="6 7">H23M41</strain>
    </source>
</reference>
<feature type="domain" description="Protein kinase" evidence="5">
    <location>
        <begin position="1"/>
        <end position="246"/>
    </location>
</feature>
<name>A0A7S6UJ66_9GAMM</name>
<dbReference type="Gene3D" id="1.10.510.10">
    <property type="entry name" value="Transferase(Phosphotransferase) domain 1"/>
    <property type="match status" value="1"/>
</dbReference>
<dbReference type="CDD" id="cd14014">
    <property type="entry name" value="STKc_PknB_like"/>
    <property type="match status" value="1"/>
</dbReference>
<evidence type="ECO:0000259" key="5">
    <source>
        <dbReference type="PROSITE" id="PS50011"/>
    </source>
</evidence>
<dbReference type="InterPro" id="IPR042095">
    <property type="entry name" value="SUMF_sf"/>
</dbReference>
<sequence length="634" mass="69385">MSTVYLAEQLAPSREVAIKVMASTALSDEVSRRRFENEVRTIARLEHPHVVRIHELGRTADGLPYYTMPYLARGHLGQRSFLRDDGRPEEARIIATLRVLLSALEYAHGRGVVHRDVKAENVLFGDTEQPLLADFGIALRRGFGPRVTATGLAVGSTAYMAPEQARGEDVDGRADLYSLGVLAWEMMTGHLPYEAGDALAMAVMHAQNPIPRLPPHLRHWQRFMNRALAKQPAQRFADTAQMSAMLDQVERRGRWPRATLGRDRVAHGLARVPGRVWLATAIVAALVLALPLASRDTAVEEAEREAQRLVDEQTREDPIPAMLEPLPEAPLQVALDKARQQIAQNRLTTPDDDNAFSTVMTAWASNPDDPALVELVDTLTTALGESALANLADARDEQAGRQIDRIRLLGTETSRLESAAQLRLRAGIEKTLEARISRAADRSDSSAATAIAALAEPMGLAPSTVRRLQTRAAAVPTGSQPRSAANAGAGALATKPVSRDDYAAFAEATARKPSLCRERSSLLRVLAPRDWRSPGFDQGGAEPVLCVSLADAQAYAQWLQQQTGHSYRLPTVAESRSIAPQISGREISLWQLDCGDGCQERAVLGESWRKQEGRRVLDAGRGYDDVGFRLLREP</sequence>
<dbReference type="InterPro" id="IPR005532">
    <property type="entry name" value="SUMF_dom"/>
</dbReference>
<evidence type="ECO:0000256" key="4">
    <source>
        <dbReference type="ARBA" id="ARBA00022840"/>
    </source>
</evidence>
<evidence type="ECO:0000256" key="1">
    <source>
        <dbReference type="ARBA" id="ARBA00022679"/>
    </source>
</evidence>
<keyword evidence="7" id="KW-1185">Reference proteome</keyword>
<dbReference type="InterPro" id="IPR016187">
    <property type="entry name" value="CTDL_fold"/>
</dbReference>
<keyword evidence="3 6" id="KW-0418">Kinase</keyword>
<accession>A0A7S6UJ66</accession>
<dbReference type="InterPro" id="IPR011009">
    <property type="entry name" value="Kinase-like_dom_sf"/>
</dbReference>
<dbReference type="GO" id="GO:0016301">
    <property type="term" value="F:kinase activity"/>
    <property type="evidence" value="ECO:0007669"/>
    <property type="project" value="UniProtKB-KW"/>
</dbReference>
<dbReference type="Gene3D" id="3.90.1580.10">
    <property type="entry name" value="paralog of FGE (formylglycine-generating enzyme)"/>
    <property type="match status" value="1"/>
</dbReference>
<evidence type="ECO:0000256" key="3">
    <source>
        <dbReference type="ARBA" id="ARBA00022777"/>
    </source>
</evidence>
<keyword evidence="2" id="KW-0547">Nucleotide-binding</keyword>
<dbReference type="Proteomes" id="UP000593932">
    <property type="component" value="Chromosome"/>
</dbReference>
<dbReference type="Gene3D" id="3.30.200.20">
    <property type="entry name" value="Phosphorylase Kinase, domain 1"/>
    <property type="match status" value="1"/>
</dbReference>
<dbReference type="SUPFAM" id="SSF56436">
    <property type="entry name" value="C-type lectin-like"/>
    <property type="match status" value="1"/>
</dbReference>
<keyword evidence="1" id="KW-0808">Transferase</keyword>
<evidence type="ECO:0000313" key="7">
    <source>
        <dbReference type="Proteomes" id="UP000593932"/>
    </source>
</evidence>
<dbReference type="Pfam" id="PF03781">
    <property type="entry name" value="FGE-sulfatase"/>
    <property type="match status" value="1"/>
</dbReference>
<dbReference type="InterPro" id="IPR000719">
    <property type="entry name" value="Prot_kinase_dom"/>
</dbReference>
<dbReference type="InterPro" id="IPR008271">
    <property type="entry name" value="Ser/Thr_kinase_AS"/>
</dbReference>